<evidence type="ECO:0000256" key="1">
    <source>
        <dbReference type="ARBA" id="ARBA00022723"/>
    </source>
</evidence>
<evidence type="ECO:0000313" key="6">
    <source>
        <dbReference type="Proteomes" id="UP000037510"/>
    </source>
</evidence>
<dbReference type="Gene3D" id="2.20.25.240">
    <property type="match status" value="1"/>
</dbReference>
<organism evidence="5 6">
    <name type="scientific">Operophtera brumata</name>
    <name type="common">Winter moth</name>
    <name type="synonym">Phalaena brumata</name>
    <dbReference type="NCBI Taxonomy" id="104452"/>
    <lineage>
        <taxon>Eukaryota</taxon>
        <taxon>Metazoa</taxon>
        <taxon>Ecdysozoa</taxon>
        <taxon>Arthropoda</taxon>
        <taxon>Hexapoda</taxon>
        <taxon>Insecta</taxon>
        <taxon>Pterygota</taxon>
        <taxon>Neoptera</taxon>
        <taxon>Endopterygota</taxon>
        <taxon>Lepidoptera</taxon>
        <taxon>Glossata</taxon>
        <taxon>Ditrysia</taxon>
        <taxon>Geometroidea</taxon>
        <taxon>Geometridae</taxon>
        <taxon>Larentiinae</taxon>
        <taxon>Operophtera</taxon>
    </lineage>
</organism>
<evidence type="ECO:0000256" key="2">
    <source>
        <dbReference type="ARBA" id="ARBA00022771"/>
    </source>
</evidence>
<accession>A0A0L7LBH6</accession>
<evidence type="ECO:0000259" key="4">
    <source>
        <dbReference type="Pfam" id="PF04500"/>
    </source>
</evidence>
<gene>
    <name evidence="5" type="ORF">OBRU01_03598</name>
</gene>
<protein>
    <submittedName>
        <fullName evidence="5">Modifier of mdg4</fullName>
    </submittedName>
</protein>
<dbReference type="GO" id="GO:0008270">
    <property type="term" value="F:zinc ion binding"/>
    <property type="evidence" value="ECO:0007669"/>
    <property type="project" value="UniProtKB-KW"/>
</dbReference>
<feature type="domain" description="FLYWCH-type" evidence="4">
    <location>
        <begin position="2"/>
        <end position="51"/>
    </location>
</feature>
<evidence type="ECO:0000313" key="5">
    <source>
        <dbReference type="EMBL" id="KOB72842.1"/>
    </source>
</evidence>
<dbReference type="InterPro" id="IPR007588">
    <property type="entry name" value="Znf_FLYWCH"/>
</dbReference>
<reference evidence="5 6" key="1">
    <citation type="journal article" date="2015" name="Genome Biol. Evol.">
        <title>The genome of winter moth (Operophtera brumata) provides a genomic perspective on sexual dimorphism and phenology.</title>
        <authorList>
            <person name="Derks M.F."/>
            <person name="Smit S."/>
            <person name="Salis L."/>
            <person name="Schijlen E."/>
            <person name="Bossers A."/>
            <person name="Mateman C."/>
            <person name="Pijl A.S."/>
            <person name="de Ridder D."/>
            <person name="Groenen M.A."/>
            <person name="Visser M.E."/>
            <person name="Megens H.J."/>
        </authorList>
    </citation>
    <scope>NUCLEOTIDE SEQUENCE [LARGE SCALE GENOMIC DNA]</scope>
    <source>
        <strain evidence="5">WM2013NL</strain>
        <tissue evidence="5">Head and thorax</tissue>
    </source>
</reference>
<dbReference type="EMBL" id="JTDY01001805">
    <property type="protein sequence ID" value="KOB72842.1"/>
    <property type="molecule type" value="Genomic_DNA"/>
</dbReference>
<evidence type="ECO:0000256" key="3">
    <source>
        <dbReference type="ARBA" id="ARBA00022833"/>
    </source>
</evidence>
<dbReference type="Pfam" id="PF04500">
    <property type="entry name" value="FLYWCH"/>
    <property type="match status" value="1"/>
</dbReference>
<keyword evidence="3" id="KW-0862">Zinc</keyword>
<sequence>MGSTMLLVAGYRFCKKRITGPKTHWFCSTHAARGCRAIIHTLEDMTVLKYMILGTSSRGRPMILMSGYRFNKQRDFDFLGTNSVVRKSIGCVLHIGIVDAAPSYTLSKI</sequence>
<dbReference type="Proteomes" id="UP000037510">
    <property type="component" value="Unassembled WGS sequence"/>
</dbReference>
<keyword evidence="2" id="KW-0863">Zinc-finger</keyword>
<comment type="caution">
    <text evidence="5">The sequence shown here is derived from an EMBL/GenBank/DDBJ whole genome shotgun (WGS) entry which is preliminary data.</text>
</comment>
<dbReference type="AlphaFoldDB" id="A0A0L7LBH6"/>
<name>A0A0L7LBH6_OPEBR</name>
<keyword evidence="6" id="KW-1185">Reference proteome</keyword>
<keyword evidence="1" id="KW-0479">Metal-binding</keyword>
<proteinExistence type="predicted"/>